<evidence type="ECO:0008006" key="3">
    <source>
        <dbReference type="Google" id="ProtNLM"/>
    </source>
</evidence>
<protein>
    <recommendedName>
        <fullName evidence="3">Cullin, a subunit of E3 ubiquitin ligase</fullName>
    </recommendedName>
</protein>
<dbReference type="Proteomes" id="UP001651690">
    <property type="component" value="Unassembled WGS sequence"/>
</dbReference>
<dbReference type="RefSeq" id="WP_255059041.1">
    <property type="nucleotide sequence ID" value="NZ_JANDBD010000002.1"/>
</dbReference>
<keyword evidence="2" id="KW-1185">Reference proteome</keyword>
<gene>
    <name evidence="1" type="ORF">NM203_06985</name>
</gene>
<sequence length="286" mass="31389">MDMPFIGAEAIRDGILTRARLRWNYESLHPGVYLAKGAEQTILVDAVAAWLRTGRRGVVAGRAASALHGANWVDAGTPIEIIADHTRPREGVIVREERLAADEIMQIGGLPVTSIPRTALDLARHLPRDEAVAALDALAAATGVTINEVLPLLARYRGARGIRAARVALDLMDGGAQSPRETSLRLLLIDAGYPRPRSQIRVTDGATSVFLDMGYDEIKVGLDYEGEHHSEDRDQYVHDIGRSQLVAGQGWLDIKVVKEHSRAYILHRVDSAFQQRGWRPRFASSA</sequence>
<dbReference type="EMBL" id="JANDBD010000002">
    <property type="protein sequence ID" value="MCP9271925.1"/>
    <property type="molecule type" value="Genomic_DNA"/>
</dbReference>
<evidence type="ECO:0000313" key="2">
    <source>
        <dbReference type="Proteomes" id="UP001651690"/>
    </source>
</evidence>
<evidence type="ECO:0000313" key="1">
    <source>
        <dbReference type="EMBL" id="MCP9271925.1"/>
    </source>
</evidence>
<name>A0ABT1LZA1_9MYCO</name>
<comment type="caution">
    <text evidence="1">The sequence shown here is derived from an EMBL/GenBank/DDBJ whole genome shotgun (WGS) entry which is preliminary data.</text>
</comment>
<organism evidence="1 2">
    <name type="scientific">Mycolicibacterium arenosum</name>
    <dbReference type="NCBI Taxonomy" id="2952157"/>
    <lineage>
        <taxon>Bacteria</taxon>
        <taxon>Bacillati</taxon>
        <taxon>Actinomycetota</taxon>
        <taxon>Actinomycetes</taxon>
        <taxon>Mycobacteriales</taxon>
        <taxon>Mycobacteriaceae</taxon>
        <taxon>Mycolicibacterium</taxon>
    </lineage>
</organism>
<proteinExistence type="predicted"/>
<reference evidence="1 2" key="1">
    <citation type="submission" date="2022-06" db="EMBL/GenBank/DDBJ databases">
        <title>Mycolicibacterium sp. CAU 1645 isolated from seawater.</title>
        <authorList>
            <person name="Kim W."/>
        </authorList>
    </citation>
    <scope>NUCLEOTIDE SEQUENCE [LARGE SCALE GENOMIC DNA]</scope>
    <source>
        <strain evidence="1 2">CAU 1645</strain>
    </source>
</reference>
<accession>A0ABT1LZA1</accession>